<dbReference type="SUPFAM" id="SSF54909">
    <property type="entry name" value="Dimeric alpha+beta barrel"/>
    <property type="match status" value="1"/>
</dbReference>
<dbReference type="EMBL" id="CP032157">
    <property type="protein sequence ID" value="AXY75343.1"/>
    <property type="molecule type" value="Genomic_DNA"/>
</dbReference>
<dbReference type="Proteomes" id="UP000263900">
    <property type="component" value="Chromosome"/>
</dbReference>
<dbReference type="InterPro" id="IPR005545">
    <property type="entry name" value="YCII"/>
</dbReference>
<protein>
    <submittedName>
        <fullName evidence="3">Transcription initiation protein</fullName>
    </submittedName>
</protein>
<keyword evidence="4" id="KW-1185">Reference proteome</keyword>
<dbReference type="OrthoDB" id="7782105at2"/>
<accession>A0A3B7MPV0</accession>
<evidence type="ECO:0000256" key="1">
    <source>
        <dbReference type="ARBA" id="ARBA00007689"/>
    </source>
</evidence>
<organism evidence="3 4">
    <name type="scientific">Paraflavitalea soli</name>
    <dbReference type="NCBI Taxonomy" id="2315862"/>
    <lineage>
        <taxon>Bacteria</taxon>
        <taxon>Pseudomonadati</taxon>
        <taxon>Bacteroidota</taxon>
        <taxon>Chitinophagia</taxon>
        <taxon>Chitinophagales</taxon>
        <taxon>Chitinophagaceae</taxon>
        <taxon>Paraflavitalea</taxon>
    </lineage>
</organism>
<gene>
    <name evidence="3" type="ORF">D3H65_15725</name>
</gene>
<feature type="domain" description="YCII-related" evidence="2">
    <location>
        <begin position="37"/>
        <end position="113"/>
    </location>
</feature>
<dbReference type="Pfam" id="PF03795">
    <property type="entry name" value="YCII"/>
    <property type="match status" value="1"/>
</dbReference>
<reference evidence="3 4" key="1">
    <citation type="submission" date="2018-09" db="EMBL/GenBank/DDBJ databases">
        <title>Genome sequencing of strain 6GH32-13.</title>
        <authorList>
            <person name="Weon H.-Y."/>
            <person name="Heo J."/>
            <person name="Kwon S.-W."/>
        </authorList>
    </citation>
    <scope>NUCLEOTIDE SEQUENCE [LARGE SCALE GENOMIC DNA]</scope>
    <source>
        <strain evidence="3 4">5GH32-13</strain>
    </source>
</reference>
<dbReference type="AlphaFoldDB" id="A0A3B7MPV0"/>
<evidence type="ECO:0000313" key="3">
    <source>
        <dbReference type="EMBL" id="AXY75343.1"/>
    </source>
</evidence>
<proteinExistence type="inferred from homology"/>
<sequence length="116" mass="12753">MKDFLLVYRTDYNTMPKPASPTEMQANTKRWMDWIGGIAAQNKLTDRGNRLVPDGKVLKADNVIADGPYTEIKECIIGYSIVKADSMEVATELAKGCPILAIGGNVEIREISPIVP</sequence>
<dbReference type="InterPro" id="IPR011008">
    <property type="entry name" value="Dimeric_a/b-barrel"/>
</dbReference>
<comment type="similarity">
    <text evidence="1">Belongs to the YciI family.</text>
</comment>
<dbReference type="KEGG" id="pseg:D3H65_15725"/>
<dbReference type="RefSeq" id="WP_119051224.1">
    <property type="nucleotide sequence ID" value="NZ_CP032157.1"/>
</dbReference>
<name>A0A3B7MPV0_9BACT</name>
<dbReference type="Gene3D" id="3.30.70.1060">
    <property type="entry name" value="Dimeric alpha+beta barrel"/>
    <property type="match status" value="1"/>
</dbReference>
<evidence type="ECO:0000259" key="2">
    <source>
        <dbReference type="Pfam" id="PF03795"/>
    </source>
</evidence>
<evidence type="ECO:0000313" key="4">
    <source>
        <dbReference type="Proteomes" id="UP000263900"/>
    </source>
</evidence>